<evidence type="ECO:0000313" key="2">
    <source>
        <dbReference type="EMBL" id="STQ89315.1"/>
    </source>
</evidence>
<name>A0A377Q3G5_9NEIS</name>
<dbReference type="Proteomes" id="UP000295794">
    <property type="component" value="Unassembled WGS sequence"/>
</dbReference>
<reference evidence="3 5" key="2">
    <citation type="submission" date="2019-03" db="EMBL/GenBank/DDBJ databases">
        <title>Genomic Encyclopedia of Type Strains, Phase IV (KMG-IV): sequencing the most valuable type-strain genomes for metagenomic binning, comparative biology and taxonomic classification.</title>
        <authorList>
            <person name="Goeker M."/>
        </authorList>
    </citation>
    <scope>NUCLEOTIDE SEQUENCE [LARGE SCALE GENOMIC DNA]</scope>
    <source>
        <strain evidence="3 5">DSM 3764</strain>
    </source>
</reference>
<dbReference type="RefSeq" id="WP_115225776.1">
    <property type="nucleotide sequence ID" value="NZ_CAWOLO010000001.1"/>
</dbReference>
<dbReference type="Gene3D" id="3.40.50.9200">
    <property type="entry name" value="Hypothetical protein MTH538"/>
    <property type="match status" value="1"/>
</dbReference>
<evidence type="ECO:0000313" key="3">
    <source>
        <dbReference type="EMBL" id="TCU90288.1"/>
    </source>
</evidence>
<evidence type="ECO:0000313" key="5">
    <source>
        <dbReference type="Proteomes" id="UP000295794"/>
    </source>
</evidence>
<keyword evidence="5" id="KW-1185">Reference proteome</keyword>
<proteinExistence type="predicted"/>
<dbReference type="EMBL" id="UGHR01000001">
    <property type="protein sequence ID" value="STQ89315.1"/>
    <property type="molecule type" value="Genomic_DNA"/>
</dbReference>
<accession>A0A377Q3G5</accession>
<dbReference type="SUPFAM" id="SSF52206">
    <property type="entry name" value="Hypothetical protein MTH538"/>
    <property type="match status" value="1"/>
</dbReference>
<dbReference type="OrthoDB" id="9809731at2"/>
<dbReference type="EMBL" id="SMBT01000001">
    <property type="protein sequence ID" value="TCU90288.1"/>
    <property type="molecule type" value="Genomic_DNA"/>
</dbReference>
<gene>
    <name evidence="3" type="ORF">EV682_101313</name>
    <name evidence="2" type="ORF">NCTC11159_00331</name>
</gene>
<reference evidence="2 4" key="1">
    <citation type="submission" date="2018-06" db="EMBL/GenBank/DDBJ databases">
        <authorList>
            <consortium name="Pathogen Informatics"/>
            <person name="Doyle S."/>
        </authorList>
    </citation>
    <scope>NUCLEOTIDE SEQUENCE [LARGE SCALE GENOMIC DNA]</scope>
    <source>
        <strain evidence="2 4">NCTC11159</strain>
    </source>
</reference>
<dbReference type="AlphaFoldDB" id="A0A377Q3G5"/>
<evidence type="ECO:0000313" key="4">
    <source>
        <dbReference type="Proteomes" id="UP000255108"/>
    </source>
</evidence>
<protein>
    <submittedName>
        <fullName evidence="2">MTH538 TIR-like domain (DUF1863)</fullName>
    </submittedName>
    <submittedName>
        <fullName evidence="3">TIR-like protein DUF1863</fullName>
    </submittedName>
</protein>
<organism evidence="2 4">
    <name type="scientific">Iodobacter fluviatilis</name>
    <dbReference type="NCBI Taxonomy" id="537"/>
    <lineage>
        <taxon>Bacteria</taxon>
        <taxon>Pseudomonadati</taxon>
        <taxon>Pseudomonadota</taxon>
        <taxon>Betaproteobacteria</taxon>
        <taxon>Neisseriales</taxon>
        <taxon>Chitinibacteraceae</taxon>
        <taxon>Iodobacter</taxon>
    </lineage>
</organism>
<feature type="domain" description="Thoeris protein ThsB TIR-like" evidence="1">
    <location>
        <begin position="7"/>
        <end position="88"/>
    </location>
</feature>
<dbReference type="Pfam" id="PF08937">
    <property type="entry name" value="ThsB_TIR"/>
    <property type="match status" value="1"/>
</dbReference>
<dbReference type="InterPro" id="IPR015032">
    <property type="entry name" value="ThsB__TIR-like_domain"/>
</dbReference>
<sequence>MAKTKVFISFDYDNDARQKDLLVGQSKHPDTDFEFADWSSKEHLTGDWRAKIKAKMSYVDVVCVLCGKNMSTATGIAYEVTIAQEIDKPYFLLSAYQDGCSKPPTAKASDKLYKWTWENLKKLIKGDR</sequence>
<dbReference type="InterPro" id="IPR036490">
    <property type="entry name" value="ThsB_TIR-like_sf"/>
</dbReference>
<evidence type="ECO:0000259" key="1">
    <source>
        <dbReference type="Pfam" id="PF08937"/>
    </source>
</evidence>
<dbReference type="Proteomes" id="UP000255108">
    <property type="component" value="Unassembled WGS sequence"/>
</dbReference>